<reference evidence="1 2" key="1">
    <citation type="submission" date="2015-04" db="EMBL/GenBank/DDBJ databases">
        <title>Whole genome shotgun sequence of Flavihumibacter petaseus NBRC 106054.</title>
        <authorList>
            <person name="Miyazawa S."/>
            <person name="Hosoyama A."/>
            <person name="Hashimoto M."/>
            <person name="Noguchi M."/>
            <person name="Tsuchikane K."/>
            <person name="Ohji S."/>
            <person name="Yamazoe A."/>
            <person name="Ichikawa N."/>
            <person name="Kimura A."/>
            <person name="Fujita N."/>
        </authorList>
    </citation>
    <scope>NUCLEOTIDE SEQUENCE [LARGE SCALE GENOMIC DNA]</scope>
    <source>
        <strain evidence="1 2">NBRC 106054</strain>
    </source>
</reference>
<dbReference type="EMBL" id="BBWV01000001">
    <property type="protein sequence ID" value="GAO41768.1"/>
    <property type="molecule type" value="Genomic_DNA"/>
</dbReference>
<keyword evidence="2" id="KW-1185">Reference proteome</keyword>
<accession>A0A0E9MW84</accession>
<proteinExistence type="predicted"/>
<dbReference type="OrthoDB" id="678908at2"/>
<dbReference type="RefSeq" id="WP_046367569.1">
    <property type="nucleotide sequence ID" value="NZ_BBWV01000001.1"/>
</dbReference>
<protein>
    <submittedName>
        <fullName evidence="1">Uncharacterized protein</fullName>
    </submittedName>
</protein>
<sequence length="146" mass="16685">MATFVFRIFVSLLTLFVFALTNLACNSKPKQAFVVVHLDSTIRATKVSISELAENYRAFQGRYVETTGKFHQAFEEFAIYTDNRLPNGALEGFWLGTDKDLSIDNSYLDRMNGKRVTIKGLVDTTHKGHLSSYLATIDKIYFWQEQ</sequence>
<organism evidence="1 2">
    <name type="scientific">Flavihumibacter petaseus NBRC 106054</name>
    <dbReference type="NCBI Taxonomy" id="1220578"/>
    <lineage>
        <taxon>Bacteria</taxon>
        <taxon>Pseudomonadati</taxon>
        <taxon>Bacteroidota</taxon>
        <taxon>Chitinophagia</taxon>
        <taxon>Chitinophagales</taxon>
        <taxon>Chitinophagaceae</taxon>
        <taxon>Flavihumibacter</taxon>
    </lineage>
</organism>
<evidence type="ECO:0000313" key="1">
    <source>
        <dbReference type="EMBL" id="GAO41768.1"/>
    </source>
</evidence>
<evidence type="ECO:0000313" key="2">
    <source>
        <dbReference type="Proteomes" id="UP000033121"/>
    </source>
</evidence>
<comment type="caution">
    <text evidence="1">The sequence shown here is derived from an EMBL/GenBank/DDBJ whole genome shotgun (WGS) entry which is preliminary data.</text>
</comment>
<dbReference type="AlphaFoldDB" id="A0A0E9MW84"/>
<dbReference type="Proteomes" id="UP000033121">
    <property type="component" value="Unassembled WGS sequence"/>
</dbReference>
<gene>
    <name evidence="1" type="ORF">FPE01S_01_07820</name>
</gene>
<dbReference type="STRING" id="1220578.FPE01S_01_07820"/>
<name>A0A0E9MW84_9BACT</name>